<accession>A0ZYR7</accession>
<dbReference type="GeneID" id="4606095"/>
<keyword evidence="2" id="KW-1185">Reference proteome</keyword>
<sequence length="59" mass="6347">MTDAPTTNAMLRQTYLGRVAGDPPVEDLDGGEVWFDTESNTYRGYDGTSLGEIGFTADA</sequence>
<name>A0ZYR7_9CAUD</name>
<proteinExistence type="predicted"/>
<dbReference type="Proteomes" id="UP000002272">
    <property type="component" value="Segment"/>
</dbReference>
<organism evidence="1 2">
    <name type="scientific">Halorubrum virus BJ1</name>
    <dbReference type="NCBI Taxonomy" id="416419"/>
    <lineage>
        <taxon>Viruses</taxon>
        <taxon>Duplodnaviria</taxon>
        <taxon>Heunggongvirae</taxon>
        <taxon>Uroviricota</taxon>
        <taxon>Caudoviricetes</taxon>
        <taxon>Kirjokansivirales</taxon>
        <taxon>Graaviviridae</taxon>
        <taxon>Beejeyvirus</taxon>
        <taxon>Beejeyvirus bagaejinnorense</taxon>
        <taxon>Beejeyvirus BJ1</taxon>
    </lineage>
</organism>
<reference evidence="1 2" key="1">
    <citation type="journal article" date="2007" name="BMC Genomics">
        <title>Sequence analysis of an Archaeal virus isolated from a hypersaline lake in Inner Mongolia, China.</title>
        <authorList>
            <person name="Pagaling E."/>
            <person name="Haigh R."/>
            <person name="Grant W.D."/>
            <person name="Cowan D.A."/>
            <person name="Jones B.E."/>
            <person name="Ma Y."/>
            <person name="Ventosa A."/>
            <person name="Heaphy S."/>
        </authorList>
    </citation>
    <scope>NUCLEOTIDE SEQUENCE</scope>
</reference>
<dbReference type="EMBL" id="AM419438">
    <property type="protein sequence ID" value="CAL92476.1"/>
    <property type="molecule type" value="Genomic_DNA"/>
</dbReference>
<dbReference type="RefSeq" id="YP_919081.1">
    <property type="nucleotide sequence ID" value="NC_008695.1"/>
</dbReference>
<evidence type="ECO:0000313" key="2">
    <source>
        <dbReference type="Proteomes" id="UP000002272"/>
    </source>
</evidence>
<dbReference type="KEGG" id="vg:4606095"/>
<protein>
    <submittedName>
        <fullName evidence="1">Uncharacterized protein</fullName>
    </submittedName>
</protein>
<evidence type="ECO:0000313" key="1">
    <source>
        <dbReference type="EMBL" id="CAL92476.1"/>
    </source>
</evidence>